<reference evidence="2" key="1">
    <citation type="submission" date="2015-06" db="EMBL/GenBank/DDBJ databases">
        <authorList>
            <person name="Radhakrishnan R."/>
            <person name="Underwood A."/>
            <person name="Al-Shahib A."/>
        </authorList>
    </citation>
    <scope>NUCLEOTIDE SEQUENCE</scope>
    <source>
        <strain evidence="2">P19_London_7_VIM_2_05_10</strain>
    </source>
</reference>
<reference evidence="3 5" key="3">
    <citation type="submission" date="2017-05" db="EMBL/GenBank/DDBJ databases">
        <authorList>
            <person name="Song R."/>
            <person name="Chenine A.L."/>
            <person name="Ruprecht R.M."/>
        </authorList>
    </citation>
    <scope>NUCLEOTIDE SEQUENCE [LARGE SCALE GENOMIC DNA]</scope>
    <source>
        <strain evidence="3 5">S567_C10_BS</strain>
    </source>
</reference>
<evidence type="ECO:0000313" key="2">
    <source>
        <dbReference type="EMBL" id="CRO25358.1"/>
    </source>
</evidence>
<gene>
    <name evidence="3" type="ORF">CAZ10_12180</name>
    <name evidence="2" type="ORF">PAERUG_P19_London_7_VIM_2_05_10_01170</name>
</gene>
<feature type="region of interest" description="Disordered" evidence="1">
    <location>
        <begin position="262"/>
        <end position="292"/>
    </location>
</feature>
<sequence>MPTLSRRLLWPLAILLLVLGRPLAAADLYYLGQRIPDIQKPWDSHDYQVLIDALKKIEETQKNALPRRSGEFTGPLYLRMVSEENFRPQLNIYSPLEIRQNEAREVLFKLKELMRLYFDFRAAKQPYGAEALGLMSYSLREQSILFTLTVEFWMTLSQAEQRNPARLQGMQETKAAAAMLTGSALDYLGLTAQFERQDLVLYSAELAKEMPELFIHLPSPVRAQLLERIAAFAKDHPYPEVRDNMRDLQPVLQAIQADVEKQLAPGRNAKAPAKALDLSPPPEGKPSGVKGL</sequence>
<dbReference type="RefSeq" id="WP_003163191.1">
    <property type="nucleotide sequence ID" value="NZ_AP014839.1"/>
</dbReference>
<evidence type="ECO:0000313" key="4">
    <source>
        <dbReference type="Proteomes" id="UP000045039"/>
    </source>
</evidence>
<dbReference type="AlphaFoldDB" id="A0A0C7D349"/>
<reference evidence="4" key="2">
    <citation type="submission" date="2015-06" db="EMBL/GenBank/DDBJ databases">
        <authorList>
            <person name="Radhakrishnan Rajesh"/>
            <person name="Underwood Anthony"/>
            <person name="Al-Shahib Ali"/>
        </authorList>
    </citation>
    <scope>NUCLEOTIDE SEQUENCE [LARGE SCALE GENOMIC DNA]</scope>
    <source>
        <strain evidence="4">P19_London_7_VIM_2_05_10</strain>
    </source>
</reference>
<evidence type="ECO:0000313" key="5">
    <source>
        <dbReference type="Proteomes" id="UP000194857"/>
    </source>
</evidence>
<dbReference type="EMBL" id="CVVU01000053">
    <property type="protein sequence ID" value="CRO25358.1"/>
    <property type="molecule type" value="Genomic_DNA"/>
</dbReference>
<evidence type="ECO:0000313" key="3">
    <source>
        <dbReference type="EMBL" id="OTI62320.1"/>
    </source>
</evidence>
<dbReference type="Proteomes" id="UP000194857">
    <property type="component" value="Unassembled WGS sequence"/>
</dbReference>
<protein>
    <submittedName>
        <fullName evidence="3">Uncharacterized protein</fullName>
    </submittedName>
</protein>
<dbReference type="Proteomes" id="UP000045039">
    <property type="component" value="Unassembled WGS sequence"/>
</dbReference>
<name>A0A0C7D349_PSEAI</name>
<dbReference type="EMBL" id="NFFZ01000005">
    <property type="protein sequence ID" value="OTI62320.1"/>
    <property type="molecule type" value="Genomic_DNA"/>
</dbReference>
<organism evidence="3 5">
    <name type="scientific">Pseudomonas aeruginosa</name>
    <dbReference type="NCBI Taxonomy" id="287"/>
    <lineage>
        <taxon>Bacteria</taxon>
        <taxon>Pseudomonadati</taxon>
        <taxon>Pseudomonadota</taxon>
        <taxon>Gammaproteobacteria</taxon>
        <taxon>Pseudomonadales</taxon>
        <taxon>Pseudomonadaceae</taxon>
        <taxon>Pseudomonas</taxon>
    </lineage>
</organism>
<comment type="caution">
    <text evidence="3">The sequence shown here is derived from an EMBL/GenBank/DDBJ whole genome shotgun (WGS) entry which is preliminary data.</text>
</comment>
<proteinExistence type="predicted"/>
<evidence type="ECO:0000256" key="1">
    <source>
        <dbReference type="SAM" id="MobiDB-lite"/>
    </source>
</evidence>
<accession>A0A0C7D349</accession>